<protein>
    <submittedName>
        <fullName evidence="1">Uncharacterized protein</fullName>
    </submittedName>
</protein>
<accession>A0AAW9CXV4</accession>
<dbReference type="Proteomes" id="UP001272137">
    <property type="component" value="Unassembled WGS sequence"/>
</dbReference>
<gene>
    <name evidence="1" type="ORF">C7S16_0373</name>
</gene>
<dbReference type="AlphaFoldDB" id="A0AAW9CXV4"/>
<sequence>MRRACGRERERPAFAKTRGVLIGCVAWLILASGRDARRGG</sequence>
<reference evidence="1" key="1">
    <citation type="submission" date="2018-08" db="EMBL/GenBank/DDBJ databases">
        <title>Identification of Burkholderia cepacia strains that express a Burkholderia pseudomallei-like capsular polysaccharide.</title>
        <authorList>
            <person name="Burtnick M.N."/>
            <person name="Vongsouvath M."/>
            <person name="Newton P."/>
            <person name="Wuthiekanun V."/>
            <person name="Limmathurotsakul D."/>
            <person name="Brett P.J."/>
            <person name="Chantratita N."/>
            <person name="Dance D.A."/>
        </authorList>
    </citation>
    <scope>NUCLEOTIDE SEQUENCE</scope>
    <source>
        <strain evidence="1">SBXCC001</strain>
    </source>
</reference>
<name>A0AAW9CXV4_BURTH</name>
<proteinExistence type="predicted"/>
<evidence type="ECO:0000313" key="2">
    <source>
        <dbReference type="Proteomes" id="UP001272137"/>
    </source>
</evidence>
<evidence type="ECO:0000313" key="1">
    <source>
        <dbReference type="EMBL" id="MDW9255434.1"/>
    </source>
</evidence>
<comment type="caution">
    <text evidence="1">The sequence shown here is derived from an EMBL/GenBank/DDBJ whole genome shotgun (WGS) entry which is preliminary data.</text>
</comment>
<organism evidence="1 2">
    <name type="scientific">Burkholderia thailandensis</name>
    <dbReference type="NCBI Taxonomy" id="57975"/>
    <lineage>
        <taxon>Bacteria</taxon>
        <taxon>Pseudomonadati</taxon>
        <taxon>Pseudomonadota</taxon>
        <taxon>Betaproteobacteria</taxon>
        <taxon>Burkholderiales</taxon>
        <taxon>Burkholderiaceae</taxon>
        <taxon>Burkholderia</taxon>
        <taxon>pseudomallei group</taxon>
    </lineage>
</organism>
<dbReference type="EMBL" id="QXCT01000002">
    <property type="protein sequence ID" value="MDW9255434.1"/>
    <property type="molecule type" value="Genomic_DNA"/>
</dbReference>